<comment type="caution">
    <text evidence="1">The sequence shown here is derived from an EMBL/GenBank/DDBJ whole genome shotgun (WGS) entry which is preliminary data.</text>
</comment>
<evidence type="ECO:0000313" key="1">
    <source>
        <dbReference type="EMBL" id="GIJ71377.1"/>
    </source>
</evidence>
<gene>
    <name evidence="1" type="ORF">Voc01_062940</name>
</gene>
<proteinExistence type="predicted"/>
<name>A0A8J3ZYU3_9ACTN</name>
<dbReference type="RefSeq" id="WP_203931255.1">
    <property type="nucleotide sequence ID" value="NZ_BOPH01000088.1"/>
</dbReference>
<dbReference type="AlphaFoldDB" id="A0A8J3ZYU3"/>
<reference evidence="1" key="1">
    <citation type="submission" date="2021-01" db="EMBL/GenBank/DDBJ databases">
        <title>Whole genome shotgun sequence of Virgisporangium ochraceum NBRC 16418.</title>
        <authorList>
            <person name="Komaki H."/>
            <person name="Tamura T."/>
        </authorList>
    </citation>
    <scope>NUCLEOTIDE SEQUENCE</scope>
    <source>
        <strain evidence="1">NBRC 16418</strain>
    </source>
</reference>
<keyword evidence="2" id="KW-1185">Reference proteome</keyword>
<accession>A0A8J3ZYU3</accession>
<dbReference type="EMBL" id="BOPH01000088">
    <property type="protein sequence ID" value="GIJ71377.1"/>
    <property type="molecule type" value="Genomic_DNA"/>
</dbReference>
<sequence length="378" mass="41399">MPVPAAATMPGDRFLPHPEEDWYDRDIGTTGGGLEHVFWATPAQRRSYVRYILAGHGGERSWELRELVDWEPESLAPWADAVTTFDSVAIDHLSDVEWPDYWLAAYHASDPAVDALAARIADGPPGRTSPPGDKRVHLLAGVDTDHALARLADLARARPELREIAAGHGIWVPPEGPGVRRYVRPLRLILSEHPEPEPGLRVDPPAGDVLADPRGTGCARPLSIVLDVDLSLLGLAPAGTRRHPFIGSLCSQCEADEEMATFRSWTTVDGKLVLDDERDERCPGNDDSGHAWTNPVRLGLGRGNRYQPYDPDVPRQPKPVGWLGGLPEFRQHPFWPECCDKPMVYVGQANQGVLGGFSQYLYGFACECGAGAQVGQHT</sequence>
<dbReference type="Proteomes" id="UP000635606">
    <property type="component" value="Unassembled WGS sequence"/>
</dbReference>
<organism evidence="1 2">
    <name type="scientific">Virgisporangium ochraceum</name>
    <dbReference type="NCBI Taxonomy" id="65505"/>
    <lineage>
        <taxon>Bacteria</taxon>
        <taxon>Bacillati</taxon>
        <taxon>Actinomycetota</taxon>
        <taxon>Actinomycetes</taxon>
        <taxon>Micromonosporales</taxon>
        <taxon>Micromonosporaceae</taxon>
        <taxon>Virgisporangium</taxon>
    </lineage>
</organism>
<protein>
    <submittedName>
        <fullName evidence="1">Uncharacterized protein</fullName>
    </submittedName>
</protein>
<evidence type="ECO:0000313" key="2">
    <source>
        <dbReference type="Proteomes" id="UP000635606"/>
    </source>
</evidence>